<dbReference type="EMBL" id="SZYD01000004">
    <property type="protein sequence ID" value="KAD6454746.1"/>
    <property type="molecule type" value="Genomic_DNA"/>
</dbReference>
<dbReference type="OrthoDB" id="414945at2759"/>
<gene>
    <name evidence="1" type="ORF">E3N88_09452</name>
</gene>
<dbReference type="CDD" id="cd09272">
    <property type="entry name" value="RNase_HI_RT_Ty1"/>
    <property type="match status" value="1"/>
</dbReference>
<dbReference type="PANTHER" id="PTHR11439:SF524">
    <property type="entry name" value="RNA-DIRECTED DNA POLYMERASE, PROTEIN KINASE RLK-PELLE-DLSV FAMILY"/>
    <property type="match status" value="1"/>
</dbReference>
<dbReference type="PANTHER" id="PTHR11439">
    <property type="entry name" value="GAG-POL-RELATED RETROTRANSPOSON"/>
    <property type="match status" value="1"/>
</dbReference>
<protein>
    <recommendedName>
        <fullName evidence="3">Reverse transcriptase Ty1/copia-type domain-containing protein</fullName>
    </recommendedName>
</protein>
<name>A0A5N6PLA7_9ASTR</name>
<accession>A0A5N6PLA7</accession>
<evidence type="ECO:0000313" key="2">
    <source>
        <dbReference type="Proteomes" id="UP000326396"/>
    </source>
</evidence>
<proteinExistence type="predicted"/>
<reference evidence="1 2" key="1">
    <citation type="submission" date="2019-05" db="EMBL/GenBank/DDBJ databases">
        <title>Mikania micrantha, genome provides insights into the molecular mechanism of rapid growth.</title>
        <authorList>
            <person name="Liu B."/>
        </authorList>
    </citation>
    <scope>NUCLEOTIDE SEQUENCE [LARGE SCALE GENOMIC DNA]</scope>
    <source>
        <strain evidence="1">NLD-2019</strain>
        <tissue evidence="1">Leaf</tissue>
    </source>
</reference>
<dbReference type="AlphaFoldDB" id="A0A5N6PLA7"/>
<evidence type="ECO:0000313" key="1">
    <source>
        <dbReference type="EMBL" id="KAD6454746.1"/>
    </source>
</evidence>
<comment type="caution">
    <text evidence="1">The sequence shown here is derived from an EMBL/GenBank/DDBJ whole genome shotgun (WGS) entry which is preliminary data.</text>
</comment>
<evidence type="ECO:0008006" key="3">
    <source>
        <dbReference type="Google" id="ProtNLM"/>
    </source>
</evidence>
<sequence>MSSLSTEFAMKDLGPLSYFLGISVSRKAFHMFLSQTSYARDIINGAGKPAEAEYRGVANVVAELCWLRNLLLEVHFPITHASMVYCDNISAIYLLENLVQHQRTKHIELDIHFVREQVKRGTICIHHVPSRHQIADIFTKGLPRVLFEDSLQSQH</sequence>
<keyword evidence="2" id="KW-1185">Reference proteome</keyword>
<dbReference type="Proteomes" id="UP000326396">
    <property type="component" value="Linkage Group LG12"/>
</dbReference>
<organism evidence="1 2">
    <name type="scientific">Mikania micrantha</name>
    <name type="common">bitter vine</name>
    <dbReference type="NCBI Taxonomy" id="192012"/>
    <lineage>
        <taxon>Eukaryota</taxon>
        <taxon>Viridiplantae</taxon>
        <taxon>Streptophyta</taxon>
        <taxon>Embryophyta</taxon>
        <taxon>Tracheophyta</taxon>
        <taxon>Spermatophyta</taxon>
        <taxon>Magnoliopsida</taxon>
        <taxon>eudicotyledons</taxon>
        <taxon>Gunneridae</taxon>
        <taxon>Pentapetalae</taxon>
        <taxon>asterids</taxon>
        <taxon>campanulids</taxon>
        <taxon>Asterales</taxon>
        <taxon>Asteraceae</taxon>
        <taxon>Asteroideae</taxon>
        <taxon>Heliantheae alliance</taxon>
        <taxon>Eupatorieae</taxon>
        <taxon>Mikania</taxon>
    </lineage>
</organism>